<feature type="compositionally biased region" description="Basic residues" evidence="1">
    <location>
        <begin position="141"/>
        <end position="151"/>
    </location>
</feature>
<protein>
    <submittedName>
        <fullName evidence="2">Uncharacterized protein</fullName>
    </submittedName>
</protein>
<feature type="compositionally biased region" description="Basic residues" evidence="1">
    <location>
        <begin position="17"/>
        <end position="26"/>
    </location>
</feature>
<accession>A0A1J5PGQ8</accession>
<dbReference type="EMBL" id="MLJW01004228">
    <property type="protein sequence ID" value="OIQ70394.1"/>
    <property type="molecule type" value="Genomic_DNA"/>
</dbReference>
<reference evidence="2" key="1">
    <citation type="submission" date="2016-10" db="EMBL/GenBank/DDBJ databases">
        <title>Sequence of Gallionella enrichment culture.</title>
        <authorList>
            <person name="Poehlein A."/>
            <person name="Muehling M."/>
            <person name="Daniel R."/>
        </authorList>
    </citation>
    <scope>NUCLEOTIDE SEQUENCE</scope>
</reference>
<proteinExistence type="predicted"/>
<comment type="caution">
    <text evidence="2">The sequence shown here is derived from an EMBL/GenBank/DDBJ whole genome shotgun (WGS) entry which is preliminary data.</text>
</comment>
<organism evidence="2">
    <name type="scientific">mine drainage metagenome</name>
    <dbReference type="NCBI Taxonomy" id="410659"/>
    <lineage>
        <taxon>unclassified sequences</taxon>
        <taxon>metagenomes</taxon>
        <taxon>ecological metagenomes</taxon>
    </lineage>
</organism>
<name>A0A1J5PGQ8_9ZZZZ</name>
<feature type="compositionally biased region" description="Basic residues" evidence="1">
    <location>
        <begin position="83"/>
        <end position="92"/>
    </location>
</feature>
<feature type="compositionally biased region" description="Basic and acidic residues" evidence="1">
    <location>
        <begin position="1"/>
        <end position="16"/>
    </location>
</feature>
<gene>
    <name evidence="2" type="ORF">GALL_479930</name>
</gene>
<evidence type="ECO:0000256" key="1">
    <source>
        <dbReference type="SAM" id="MobiDB-lite"/>
    </source>
</evidence>
<feature type="region of interest" description="Disordered" evidence="1">
    <location>
        <begin position="1"/>
        <end position="28"/>
    </location>
</feature>
<feature type="compositionally biased region" description="Basic and acidic residues" evidence="1">
    <location>
        <begin position="129"/>
        <end position="140"/>
    </location>
</feature>
<dbReference type="AlphaFoldDB" id="A0A1J5PGQ8"/>
<feature type="compositionally biased region" description="Low complexity" evidence="1">
    <location>
        <begin position="93"/>
        <end position="111"/>
    </location>
</feature>
<evidence type="ECO:0000313" key="2">
    <source>
        <dbReference type="EMBL" id="OIQ70394.1"/>
    </source>
</evidence>
<sequence length="192" mass="21838">MNHEIPHEGDTGSDQRRSRRWRGARGRRADRCCARRRVRCLCRALRTPRRGRARRRETVLHVDRRRRGRRVRGVHQGVLGAPVRRRPGRRLPRLPLHGGPPAGDDAQGRPPTGRPDGRRRDPRVRARHRCVDRGARDGRVRAQRRVPRLRHPSGALASGALVHRGREPVPGSDRSAARPDRQWCGGAVVSRA</sequence>
<feature type="region of interest" description="Disordered" evidence="1">
    <location>
        <begin position="78"/>
        <end position="192"/>
    </location>
</feature>